<dbReference type="EMBL" id="JADJZA010000001">
    <property type="protein sequence ID" value="MBK9296340.1"/>
    <property type="molecule type" value="Genomic_DNA"/>
</dbReference>
<gene>
    <name evidence="7" type="ORF">IPN02_05635</name>
</gene>
<protein>
    <submittedName>
        <fullName evidence="7">ATP-binding cassette domain-containing protein</fullName>
    </submittedName>
</protein>
<dbReference type="GO" id="GO:0046677">
    <property type="term" value="P:response to antibiotic"/>
    <property type="evidence" value="ECO:0007669"/>
    <property type="project" value="UniProtKB-KW"/>
</dbReference>
<evidence type="ECO:0000256" key="4">
    <source>
        <dbReference type="ARBA" id="ARBA00022840"/>
    </source>
</evidence>
<dbReference type="Pfam" id="PF00005">
    <property type="entry name" value="ABC_tran"/>
    <property type="match status" value="1"/>
</dbReference>
<comment type="subcellular location">
    <subcellularLocation>
        <location evidence="1">Cell membrane</location>
        <topology evidence="1">Peripheral membrane protein</topology>
    </subcellularLocation>
</comment>
<dbReference type="InterPro" id="IPR003593">
    <property type="entry name" value="AAA+_ATPase"/>
</dbReference>
<organism evidence="7 8">
    <name type="scientific">Candidatus Neomicrothrix subdominans</name>
    <dbReference type="NCBI Taxonomy" id="2954438"/>
    <lineage>
        <taxon>Bacteria</taxon>
        <taxon>Bacillati</taxon>
        <taxon>Actinomycetota</taxon>
        <taxon>Acidimicrobiia</taxon>
        <taxon>Acidimicrobiales</taxon>
        <taxon>Microthrixaceae</taxon>
        <taxon>Candidatus Neomicrothrix</taxon>
    </lineage>
</organism>
<proteinExistence type="predicted"/>
<dbReference type="Gene3D" id="3.40.50.300">
    <property type="entry name" value="P-loop containing nucleotide triphosphate hydrolases"/>
    <property type="match status" value="1"/>
</dbReference>
<dbReference type="InterPro" id="IPR017871">
    <property type="entry name" value="ABC_transporter-like_CS"/>
</dbReference>
<evidence type="ECO:0000256" key="1">
    <source>
        <dbReference type="ARBA" id="ARBA00004202"/>
    </source>
</evidence>
<comment type="caution">
    <text evidence="7">The sequence shown here is derived from an EMBL/GenBank/DDBJ whole genome shotgun (WGS) entry which is preliminary data.</text>
</comment>
<name>A0A936TF92_9ACTN</name>
<dbReference type="AlphaFoldDB" id="A0A936TF92"/>
<evidence type="ECO:0000256" key="5">
    <source>
        <dbReference type="ARBA" id="ARBA00023251"/>
    </source>
</evidence>
<dbReference type="InterPro" id="IPR003439">
    <property type="entry name" value="ABC_transporter-like_ATP-bd"/>
</dbReference>
<dbReference type="Proteomes" id="UP000727993">
    <property type="component" value="Unassembled WGS sequence"/>
</dbReference>
<reference evidence="7 8" key="1">
    <citation type="submission" date="2020-10" db="EMBL/GenBank/DDBJ databases">
        <title>Connecting structure to function with the recovery of over 1000 high-quality activated sludge metagenome-assembled genomes encoding full-length rRNA genes using long-read sequencing.</title>
        <authorList>
            <person name="Singleton C.M."/>
            <person name="Petriglieri F."/>
            <person name="Kristensen J.M."/>
            <person name="Kirkegaard R.H."/>
            <person name="Michaelsen T.Y."/>
            <person name="Andersen M.H."/>
            <person name="Karst S.M."/>
            <person name="Dueholm M.S."/>
            <person name="Nielsen P.H."/>
            <person name="Albertsen M."/>
        </authorList>
    </citation>
    <scope>NUCLEOTIDE SEQUENCE [LARGE SCALE GENOMIC DNA]</scope>
    <source>
        <strain evidence="7">Lyne_18-Q3-R50-59_MAXAC.006</strain>
    </source>
</reference>
<dbReference type="PROSITE" id="PS00211">
    <property type="entry name" value="ABC_TRANSPORTER_1"/>
    <property type="match status" value="1"/>
</dbReference>
<evidence type="ECO:0000259" key="6">
    <source>
        <dbReference type="PROSITE" id="PS50893"/>
    </source>
</evidence>
<accession>A0A936TF92</accession>
<keyword evidence="2" id="KW-0813">Transport</keyword>
<sequence length="322" mass="33839">MTAIIEATGLRKTYGDTTAMDGIDLVAQSGCLTALLGPNGAGKTTFISAVATLVKPDSGTLLVGGIDAVAHPQRVRPILGLAGQYASVEPAMTGRENVQQIGRLFGLNRSDARSAADDVLAKLGLSDAADRLVRTYSGGMRRRLDLGASLVGNPRLLLLDEPTTGLDPGSRLELWEAIRQLVAGGTDVLLTTQYLEEADHLARDVIIIDHGKVIASGTPNELKSRSGRDVIEIHPARQEDLAAVAAIVQSVIDHDVHVEQESLEVTAAIDDAAQFAAIVRAVTDSGIDLDDIAKRRPTLDEVFLGMTGQPASETPTTEGAAA</sequence>
<evidence type="ECO:0000256" key="2">
    <source>
        <dbReference type="ARBA" id="ARBA00022448"/>
    </source>
</evidence>
<dbReference type="InterPro" id="IPR025302">
    <property type="entry name" value="DrrA1/2-like_C"/>
</dbReference>
<evidence type="ECO:0000313" key="7">
    <source>
        <dbReference type="EMBL" id="MBK9296340.1"/>
    </source>
</evidence>
<dbReference type="InterPro" id="IPR050763">
    <property type="entry name" value="ABC_transporter_ATP-binding"/>
</dbReference>
<dbReference type="GO" id="GO:0005524">
    <property type="term" value="F:ATP binding"/>
    <property type="evidence" value="ECO:0007669"/>
    <property type="project" value="UniProtKB-KW"/>
</dbReference>
<keyword evidence="4 7" id="KW-0067">ATP-binding</keyword>
<dbReference type="GO" id="GO:0016887">
    <property type="term" value="F:ATP hydrolysis activity"/>
    <property type="evidence" value="ECO:0007669"/>
    <property type="project" value="InterPro"/>
</dbReference>
<dbReference type="PROSITE" id="PS50893">
    <property type="entry name" value="ABC_TRANSPORTER_2"/>
    <property type="match status" value="1"/>
</dbReference>
<dbReference type="SUPFAM" id="SSF52540">
    <property type="entry name" value="P-loop containing nucleoside triphosphate hydrolases"/>
    <property type="match status" value="1"/>
</dbReference>
<keyword evidence="5" id="KW-0046">Antibiotic resistance</keyword>
<feature type="domain" description="ABC transporter" evidence="6">
    <location>
        <begin position="5"/>
        <end position="235"/>
    </location>
</feature>
<dbReference type="PANTHER" id="PTHR42711">
    <property type="entry name" value="ABC TRANSPORTER ATP-BINDING PROTEIN"/>
    <property type="match status" value="1"/>
</dbReference>
<dbReference type="InterPro" id="IPR027417">
    <property type="entry name" value="P-loop_NTPase"/>
</dbReference>
<dbReference type="PANTHER" id="PTHR42711:SF19">
    <property type="entry name" value="DOXORUBICIN RESISTANCE ATP-BINDING PROTEIN DRRA"/>
    <property type="match status" value="1"/>
</dbReference>
<evidence type="ECO:0000256" key="3">
    <source>
        <dbReference type="ARBA" id="ARBA00022741"/>
    </source>
</evidence>
<evidence type="ECO:0000313" key="8">
    <source>
        <dbReference type="Proteomes" id="UP000727993"/>
    </source>
</evidence>
<dbReference type="Pfam" id="PF13732">
    <property type="entry name" value="DrrA1-3_C"/>
    <property type="match status" value="1"/>
</dbReference>
<dbReference type="GO" id="GO:0005886">
    <property type="term" value="C:plasma membrane"/>
    <property type="evidence" value="ECO:0007669"/>
    <property type="project" value="UniProtKB-SubCell"/>
</dbReference>
<dbReference type="SMART" id="SM00382">
    <property type="entry name" value="AAA"/>
    <property type="match status" value="1"/>
</dbReference>
<keyword evidence="3" id="KW-0547">Nucleotide-binding</keyword>